<dbReference type="Proteomes" id="UP000218231">
    <property type="component" value="Unassembled WGS sequence"/>
</dbReference>
<name>A0A2A2JT00_9BILA</name>
<proteinExistence type="predicted"/>
<dbReference type="AlphaFoldDB" id="A0A2A2JT00"/>
<reference evidence="1 2" key="1">
    <citation type="journal article" date="2017" name="Curr. Biol.">
        <title>Genome architecture and evolution of a unichromosomal asexual nematode.</title>
        <authorList>
            <person name="Fradin H."/>
            <person name="Zegar C."/>
            <person name="Gutwein M."/>
            <person name="Lucas J."/>
            <person name="Kovtun M."/>
            <person name="Corcoran D."/>
            <person name="Baugh L.R."/>
            <person name="Kiontke K."/>
            <person name="Gunsalus K."/>
            <person name="Fitch D.H."/>
            <person name="Piano F."/>
        </authorList>
    </citation>
    <scope>NUCLEOTIDE SEQUENCE [LARGE SCALE GENOMIC DNA]</scope>
    <source>
        <strain evidence="1">PF1309</strain>
    </source>
</reference>
<keyword evidence="2" id="KW-1185">Reference proteome</keyword>
<evidence type="ECO:0000313" key="1">
    <source>
        <dbReference type="EMBL" id="PAV64815.1"/>
    </source>
</evidence>
<evidence type="ECO:0000313" key="2">
    <source>
        <dbReference type="Proteomes" id="UP000218231"/>
    </source>
</evidence>
<gene>
    <name evidence="1" type="ORF">WR25_01046</name>
</gene>
<protein>
    <submittedName>
        <fullName evidence="1">Uncharacterized protein</fullName>
    </submittedName>
</protein>
<dbReference type="EMBL" id="LIAE01010239">
    <property type="protein sequence ID" value="PAV64815.1"/>
    <property type="molecule type" value="Genomic_DNA"/>
</dbReference>
<organism evidence="1 2">
    <name type="scientific">Diploscapter pachys</name>
    <dbReference type="NCBI Taxonomy" id="2018661"/>
    <lineage>
        <taxon>Eukaryota</taxon>
        <taxon>Metazoa</taxon>
        <taxon>Ecdysozoa</taxon>
        <taxon>Nematoda</taxon>
        <taxon>Chromadorea</taxon>
        <taxon>Rhabditida</taxon>
        <taxon>Rhabditina</taxon>
        <taxon>Rhabditomorpha</taxon>
        <taxon>Rhabditoidea</taxon>
        <taxon>Rhabditidae</taxon>
        <taxon>Diploscapter</taxon>
    </lineage>
</organism>
<sequence length="68" mass="7483">MAHMKGTKAQVNQIIANTMADVETILRNLPQEGDYVEVINLSSAQPSKYVSRTTKEVVACQQVSDVMT</sequence>
<comment type="caution">
    <text evidence="1">The sequence shown here is derived from an EMBL/GenBank/DDBJ whole genome shotgun (WGS) entry which is preliminary data.</text>
</comment>
<accession>A0A2A2JT00</accession>